<dbReference type="STRING" id="1038014.SAMN04487910_0598"/>
<protein>
    <recommendedName>
        <fullName evidence="4">Tetratricopeptide repeat-containing protein</fullName>
    </recommendedName>
</protein>
<dbReference type="Proteomes" id="UP000198521">
    <property type="component" value="Unassembled WGS sequence"/>
</dbReference>
<keyword evidence="1" id="KW-0732">Signal</keyword>
<dbReference type="RefSeq" id="WP_091405335.1">
    <property type="nucleotide sequence ID" value="NZ_FOAB01000001.1"/>
</dbReference>
<feature type="chain" id="PRO_5011668620" description="Tetratricopeptide repeat-containing protein" evidence="1">
    <location>
        <begin position="23"/>
        <end position="83"/>
    </location>
</feature>
<evidence type="ECO:0008006" key="4">
    <source>
        <dbReference type="Google" id="ProtNLM"/>
    </source>
</evidence>
<organism evidence="2 3">
    <name type="scientific">Aquimarina amphilecti</name>
    <dbReference type="NCBI Taxonomy" id="1038014"/>
    <lineage>
        <taxon>Bacteria</taxon>
        <taxon>Pseudomonadati</taxon>
        <taxon>Bacteroidota</taxon>
        <taxon>Flavobacteriia</taxon>
        <taxon>Flavobacteriales</taxon>
        <taxon>Flavobacteriaceae</taxon>
        <taxon>Aquimarina</taxon>
    </lineage>
</organism>
<dbReference type="EMBL" id="FOAB01000001">
    <property type="protein sequence ID" value="SEK46941.1"/>
    <property type="molecule type" value="Genomic_DNA"/>
</dbReference>
<name>A0A1H7H9K8_AQUAM</name>
<dbReference type="OrthoDB" id="5480566at2"/>
<evidence type="ECO:0000313" key="2">
    <source>
        <dbReference type="EMBL" id="SEK46941.1"/>
    </source>
</evidence>
<dbReference type="AlphaFoldDB" id="A0A1H7H9K8"/>
<reference evidence="2 3" key="1">
    <citation type="submission" date="2016-10" db="EMBL/GenBank/DDBJ databases">
        <authorList>
            <person name="de Groot N.N."/>
        </authorList>
    </citation>
    <scope>NUCLEOTIDE SEQUENCE [LARGE SCALE GENOMIC DNA]</scope>
    <source>
        <strain evidence="2 3">DSM 25232</strain>
    </source>
</reference>
<gene>
    <name evidence="2" type="ORF">SAMN04487910_0598</name>
</gene>
<evidence type="ECO:0000313" key="3">
    <source>
        <dbReference type="Proteomes" id="UP000198521"/>
    </source>
</evidence>
<keyword evidence="3" id="KW-1185">Reference proteome</keyword>
<feature type="signal peptide" evidence="1">
    <location>
        <begin position="1"/>
        <end position="22"/>
    </location>
</feature>
<accession>A0A1H7H9K8</accession>
<evidence type="ECO:0000256" key="1">
    <source>
        <dbReference type="SAM" id="SignalP"/>
    </source>
</evidence>
<proteinExistence type="predicted"/>
<sequence length="83" mass="9878">MKKVITSSLIVLFFININYTFAQTENNRIENSLDYFNQRNEALSLVKSKKWKEAIPILESLTKHYQNDADLFYILRARMFSKI</sequence>